<reference evidence="2" key="1">
    <citation type="journal article" date="2019" name="Int. J. Syst. Evol. Microbiol.">
        <title>The Global Catalogue of Microorganisms (GCM) 10K type strain sequencing project: providing services to taxonomists for standard genome sequencing and annotation.</title>
        <authorList>
            <consortium name="The Broad Institute Genomics Platform"/>
            <consortium name="The Broad Institute Genome Sequencing Center for Infectious Disease"/>
            <person name="Wu L."/>
            <person name="Ma J."/>
        </authorList>
    </citation>
    <scope>NUCLEOTIDE SEQUENCE [LARGE SCALE GENOMIC DNA]</scope>
    <source>
        <strain evidence="2">JCM 31696</strain>
    </source>
</reference>
<dbReference type="Proteomes" id="UP001597083">
    <property type="component" value="Unassembled WGS sequence"/>
</dbReference>
<gene>
    <name evidence="1" type="ORF">ACFQ07_15460</name>
</gene>
<keyword evidence="2" id="KW-1185">Reference proteome</keyword>
<comment type="caution">
    <text evidence="1">The sequence shown here is derived from an EMBL/GenBank/DDBJ whole genome shotgun (WGS) entry which is preliminary data.</text>
</comment>
<sequence>MTTRTPVTPLEGVAPATERHEVDALVHIGETPTIPVYTSPRAAGLLLIGLAALLSADPDPGGDEPIEDSHGGVLQDLSCAMAF</sequence>
<organism evidence="1 2">
    <name type="scientific">Actinomadura adrarensis</name>
    <dbReference type="NCBI Taxonomy" id="1819600"/>
    <lineage>
        <taxon>Bacteria</taxon>
        <taxon>Bacillati</taxon>
        <taxon>Actinomycetota</taxon>
        <taxon>Actinomycetes</taxon>
        <taxon>Streptosporangiales</taxon>
        <taxon>Thermomonosporaceae</taxon>
        <taxon>Actinomadura</taxon>
    </lineage>
</organism>
<protein>
    <submittedName>
        <fullName evidence="1">Uncharacterized protein</fullName>
    </submittedName>
</protein>
<dbReference type="EMBL" id="JBHTIR010002330">
    <property type="protein sequence ID" value="MFD0853634.1"/>
    <property type="molecule type" value="Genomic_DNA"/>
</dbReference>
<evidence type="ECO:0000313" key="2">
    <source>
        <dbReference type="Proteomes" id="UP001597083"/>
    </source>
</evidence>
<name>A0ABW3CGI0_9ACTN</name>
<proteinExistence type="predicted"/>
<evidence type="ECO:0000313" key="1">
    <source>
        <dbReference type="EMBL" id="MFD0853634.1"/>
    </source>
</evidence>
<accession>A0ABW3CGI0</accession>